<evidence type="ECO:0000256" key="2">
    <source>
        <dbReference type="SAM" id="Phobius"/>
    </source>
</evidence>
<organism evidence="3 4">
    <name type="scientific">Ascobolus immersus RN42</name>
    <dbReference type="NCBI Taxonomy" id="1160509"/>
    <lineage>
        <taxon>Eukaryota</taxon>
        <taxon>Fungi</taxon>
        <taxon>Dikarya</taxon>
        <taxon>Ascomycota</taxon>
        <taxon>Pezizomycotina</taxon>
        <taxon>Pezizomycetes</taxon>
        <taxon>Pezizales</taxon>
        <taxon>Ascobolaceae</taxon>
        <taxon>Ascobolus</taxon>
    </lineage>
</organism>
<keyword evidence="2" id="KW-1133">Transmembrane helix</keyword>
<dbReference type="Proteomes" id="UP000275078">
    <property type="component" value="Unassembled WGS sequence"/>
</dbReference>
<feature type="region of interest" description="Disordered" evidence="1">
    <location>
        <begin position="138"/>
        <end position="169"/>
    </location>
</feature>
<evidence type="ECO:0000313" key="3">
    <source>
        <dbReference type="EMBL" id="RPA70723.1"/>
    </source>
</evidence>
<gene>
    <name evidence="3" type="ORF">BJ508DRAFT_336871</name>
</gene>
<dbReference type="EMBL" id="ML120104">
    <property type="protein sequence ID" value="RPA70723.1"/>
    <property type="molecule type" value="Genomic_DNA"/>
</dbReference>
<keyword evidence="2" id="KW-0812">Transmembrane</keyword>
<keyword evidence="2" id="KW-0472">Membrane</keyword>
<sequence length="359" mass="41296">MELTRYKGDKEMNPVNVSCLNFNPIARQSPSMGAIRAAALFPASRLKYTGSESANETLAQRLRANEIQQEIIKEIFKDVEKLEENGIEIVCPDSVKRYGHPVLAGWIADYMELVKLFSISNNSCPICLTKKKKAETHPLRTDDRPLRHDYQETSRFPPDNHIREGKDKKDHDYKKALDKMEKHEQECVTSNELWKPDLFHTLDIGMIHKIIQWAIQIMAGLPSLAQVFDVLWVLAMHHPHFDRKPNKSWRRFKQKQGSESRTAAHMLLAVLEAAVESCRPEMNPPASNSNKQAREKAVLREEDAQIISFELHEALNNVAALMDFHRFAAFNFSLYICLNIASLHMCISFRHTRYKAKCS</sequence>
<name>A0A3N4H729_ASCIM</name>
<proteinExistence type="predicted"/>
<protein>
    <submittedName>
        <fullName evidence="3">Uncharacterized protein</fullName>
    </submittedName>
</protein>
<dbReference type="Pfam" id="PF18759">
    <property type="entry name" value="Plavaka"/>
    <property type="match status" value="1"/>
</dbReference>
<dbReference type="OrthoDB" id="5322288at2759"/>
<dbReference type="AlphaFoldDB" id="A0A3N4H729"/>
<dbReference type="STRING" id="1160509.A0A3N4H729"/>
<dbReference type="InterPro" id="IPR041078">
    <property type="entry name" value="Plavaka"/>
</dbReference>
<evidence type="ECO:0000313" key="4">
    <source>
        <dbReference type="Proteomes" id="UP000275078"/>
    </source>
</evidence>
<reference evidence="3 4" key="1">
    <citation type="journal article" date="2018" name="Nat. Ecol. Evol.">
        <title>Pezizomycetes genomes reveal the molecular basis of ectomycorrhizal truffle lifestyle.</title>
        <authorList>
            <person name="Murat C."/>
            <person name="Payen T."/>
            <person name="Noel B."/>
            <person name="Kuo A."/>
            <person name="Morin E."/>
            <person name="Chen J."/>
            <person name="Kohler A."/>
            <person name="Krizsan K."/>
            <person name="Balestrini R."/>
            <person name="Da Silva C."/>
            <person name="Montanini B."/>
            <person name="Hainaut M."/>
            <person name="Levati E."/>
            <person name="Barry K.W."/>
            <person name="Belfiori B."/>
            <person name="Cichocki N."/>
            <person name="Clum A."/>
            <person name="Dockter R.B."/>
            <person name="Fauchery L."/>
            <person name="Guy J."/>
            <person name="Iotti M."/>
            <person name="Le Tacon F."/>
            <person name="Lindquist E.A."/>
            <person name="Lipzen A."/>
            <person name="Malagnac F."/>
            <person name="Mello A."/>
            <person name="Molinier V."/>
            <person name="Miyauchi S."/>
            <person name="Poulain J."/>
            <person name="Riccioni C."/>
            <person name="Rubini A."/>
            <person name="Sitrit Y."/>
            <person name="Splivallo R."/>
            <person name="Traeger S."/>
            <person name="Wang M."/>
            <person name="Zifcakova L."/>
            <person name="Wipf D."/>
            <person name="Zambonelli A."/>
            <person name="Paolocci F."/>
            <person name="Nowrousian M."/>
            <person name="Ottonello S."/>
            <person name="Baldrian P."/>
            <person name="Spatafora J.W."/>
            <person name="Henrissat B."/>
            <person name="Nagy L.G."/>
            <person name="Aury J.M."/>
            <person name="Wincker P."/>
            <person name="Grigoriev I.V."/>
            <person name="Bonfante P."/>
            <person name="Martin F.M."/>
        </authorList>
    </citation>
    <scope>NUCLEOTIDE SEQUENCE [LARGE SCALE GENOMIC DNA]</scope>
    <source>
        <strain evidence="3 4">RN42</strain>
    </source>
</reference>
<evidence type="ECO:0000256" key="1">
    <source>
        <dbReference type="SAM" id="MobiDB-lite"/>
    </source>
</evidence>
<accession>A0A3N4H729</accession>
<feature type="transmembrane region" description="Helical" evidence="2">
    <location>
        <begin position="327"/>
        <end position="347"/>
    </location>
</feature>
<keyword evidence="4" id="KW-1185">Reference proteome</keyword>